<evidence type="ECO:0000313" key="2">
    <source>
        <dbReference type="Proteomes" id="UP000249390"/>
    </source>
</evidence>
<reference evidence="1 2" key="1">
    <citation type="submission" date="2018-06" db="EMBL/GenBank/DDBJ databases">
        <title>The Genome of Cuscuta australis (Dodder) Provides Insight into the Evolution of Plant Parasitism.</title>
        <authorList>
            <person name="Liu H."/>
        </authorList>
    </citation>
    <scope>NUCLEOTIDE SEQUENCE [LARGE SCALE GENOMIC DNA]</scope>
    <source>
        <strain evidence="2">cv. Yunnan</strain>
        <tissue evidence="1">Vines</tissue>
    </source>
</reference>
<accession>A0A328ECL9</accession>
<sequence>MVSVDLNSKSQIHQISESKIQFQGLRRKTRSKKWKFQSLTERVSRMMTNLTLILFDSEYEESLMEDEPMQGFGSESNEGQCHGAEVGQGRVRVPDFDMGSHSNVGLAGIMQWTVLYFVLHCFNI</sequence>
<proteinExistence type="predicted"/>
<protein>
    <submittedName>
        <fullName evidence="1">Uncharacterized protein</fullName>
    </submittedName>
</protein>
<dbReference type="AlphaFoldDB" id="A0A328ECL9"/>
<dbReference type="Proteomes" id="UP000249390">
    <property type="component" value="Unassembled WGS sequence"/>
</dbReference>
<comment type="caution">
    <text evidence="1">The sequence shown here is derived from an EMBL/GenBank/DDBJ whole genome shotgun (WGS) entry which is preliminary data.</text>
</comment>
<keyword evidence="2" id="KW-1185">Reference proteome</keyword>
<organism evidence="1 2">
    <name type="scientific">Cuscuta australis</name>
    <dbReference type="NCBI Taxonomy" id="267555"/>
    <lineage>
        <taxon>Eukaryota</taxon>
        <taxon>Viridiplantae</taxon>
        <taxon>Streptophyta</taxon>
        <taxon>Embryophyta</taxon>
        <taxon>Tracheophyta</taxon>
        <taxon>Spermatophyta</taxon>
        <taxon>Magnoliopsida</taxon>
        <taxon>eudicotyledons</taxon>
        <taxon>Gunneridae</taxon>
        <taxon>Pentapetalae</taxon>
        <taxon>asterids</taxon>
        <taxon>lamiids</taxon>
        <taxon>Solanales</taxon>
        <taxon>Convolvulaceae</taxon>
        <taxon>Cuscuteae</taxon>
        <taxon>Cuscuta</taxon>
        <taxon>Cuscuta subgen. Grammica</taxon>
        <taxon>Cuscuta sect. Cleistogrammica</taxon>
    </lineage>
</organism>
<evidence type="ECO:0000313" key="1">
    <source>
        <dbReference type="EMBL" id="RAL54408.1"/>
    </source>
</evidence>
<gene>
    <name evidence="1" type="ORF">DM860_001536</name>
</gene>
<name>A0A328ECL9_9ASTE</name>
<dbReference type="EMBL" id="NQVE01000009">
    <property type="protein sequence ID" value="RAL54408.1"/>
    <property type="molecule type" value="Genomic_DNA"/>
</dbReference>